<sequence>MLVALCVTASIVYFSIPSPILGNYKKADIWRVELVTDSPNHVDLTDQVNCDKMIQILSNYSKSRVLRRVSPQQMLKGDIEISLMVDDSKSFHIYLSPSDSNSNYIYESAERGGYSIRNSDVLQKEISDLLPMDKQLVAADMFRTYPKYI</sequence>
<evidence type="ECO:0000313" key="1">
    <source>
        <dbReference type="EMBL" id="MPM48196.1"/>
    </source>
</evidence>
<name>A0A645A5H7_9ZZZZ</name>
<comment type="caution">
    <text evidence="1">The sequence shown here is derived from an EMBL/GenBank/DDBJ whole genome shotgun (WGS) entry which is preliminary data.</text>
</comment>
<proteinExistence type="predicted"/>
<protein>
    <submittedName>
        <fullName evidence="1">Uncharacterized protein</fullName>
    </submittedName>
</protein>
<gene>
    <name evidence="1" type="ORF">SDC9_94920</name>
</gene>
<dbReference type="EMBL" id="VSSQ01011992">
    <property type="protein sequence ID" value="MPM48196.1"/>
    <property type="molecule type" value="Genomic_DNA"/>
</dbReference>
<reference evidence="1" key="1">
    <citation type="submission" date="2019-08" db="EMBL/GenBank/DDBJ databases">
        <authorList>
            <person name="Kucharzyk K."/>
            <person name="Murdoch R.W."/>
            <person name="Higgins S."/>
            <person name="Loffler F."/>
        </authorList>
    </citation>
    <scope>NUCLEOTIDE SEQUENCE</scope>
</reference>
<accession>A0A645A5H7</accession>
<organism evidence="1">
    <name type="scientific">bioreactor metagenome</name>
    <dbReference type="NCBI Taxonomy" id="1076179"/>
    <lineage>
        <taxon>unclassified sequences</taxon>
        <taxon>metagenomes</taxon>
        <taxon>ecological metagenomes</taxon>
    </lineage>
</organism>
<dbReference type="AlphaFoldDB" id="A0A645A5H7"/>